<dbReference type="RefSeq" id="WP_060936109.1">
    <property type="nucleotide sequence ID" value="NZ_KQ960466.1"/>
</dbReference>
<dbReference type="GO" id="GO:0019652">
    <property type="term" value="P:lactate fermentation to propionate and acetate"/>
    <property type="evidence" value="ECO:0007669"/>
    <property type="project" value="InterPro"/>
</dbReference>
<keyword evidence="8" id="KW-0170">Cobalt</keyword>
<accession>A0A134B091</accession>
<keyword evidence="7" id="KW-0413">Isomerase</keyword>
<protein>
    <recommendedName>
        <fullName evidence="9">Methylmalonyl-CoA mutase small subunit</fullName>
        <ecNumber evidence="9">5.4.99.2</ecNumber>
    </recommendedName>
</protein>
<dbReference type="Proteomes" id="UP000070224">
    <property type="component" value="Unassembled WGS sequence"/>
</dbReference>
<evidence type="ECO:0000313" key="11">
    <source>
        <dbReference type="EMBL" id="KXB73347.1"/>
    </source>
</evidence>
<dbReference type="EC" id="5.4.99.2" evidence="9"/>
<feature type="domain" description="Methylmalonyl-CoA mutase alpha/beta chain catalytic" evidence="10">
    <location>
        <begin position="41"/>
        <end position="111"/>
    </location>
</feature>
<comment type="pathway">
    <text evidence="3">Metabolic intermediate metabolism; propanoyl-CoA degradation; succinyl-CoA from propanoyl-CoA: step 3/3.</text>
</comment>
<dbReference type="InterPro" id="IPR058549">
    <property type="entry name" value="MeMalonylCoA_mutase_a/b_site"/>
</dbReference>
<dbReference type="InterPro" id="IPR016176">
    <property type="entry name" value="Cbl-dep_enz_cat"/>
</dbReference>
<dbReference type="InterPro" id="IPR006099">
    <property type="entry name" value="MeMalonylCoA_mutase_a/b_cat"/>
</dbReference>
<dbReference type="UniPathway" id="UPA00945">
    <property type="reaction ID" value="UER00910"/>
</dbReference>
<organism evidence="11 12">
    <name type="scientific">Porphyromonas somerae</name>
    <dbReference type="NCBI Taxonomy" id="322095"/>
    <lineage>
        <taxon>Bacteria</taxon>
        <taxon>Pseudomonadati</taxon>
        <taxon>Bacteroidota</taxon>
        <taxon>Bacteroidia</taxon>
        <taxon>Bacteroidales</taxon>
        <taxon>Porphyromonadaceae</taxon>
        <taxon>Porphyromonas</taxon>
    </lineage>
</organism>
<evidence type="ECO:0000256" key="4">
    <source>
        <dbReference type="ARBA" id="ARBA00008465"/>
    </source>
</evidence>
<dbReference type="Gene3D" id="3.20.20.240">
    <property type="entry name" value="Methylmalonyl-CoA mutase"/>
    <property type="match status" value="1"/>
</dbReference>
<comment type="subunit">
    <text evidence="5">Heterodimer of an alpha and a beta chain.</text>
</comment>
<evidence type="ECO:0000256" key="1">
    <source>
        <dbReference type="ARBA" id="ARBA00000290"/>
    </source>
</evidence>
<reference evidence="12" key="1">
    <citation type="submission" date="2016-01" db="EMBL/GenBank/DDBJ databases">
        <authorList>
            <person name="Mitreva M."/>
            <person name="Pepin K.H."/>
            <person name="Mihindukulasuriya K.A."/>
            <person name="Fulton R."/>
            <person name="Fronick C."/>
            <person name="O'Laughlin M."/>
            <person name="Miner T."/>
            <person name="Herter B."/>
            <person name="Rosa B.A."/>
            <person name="Cordes M."/>
            <person name="Tomlinson C."/>
            <person name="Wollam A."/>
            <person name="Palsikar V.B."/>
            <person name="Mardis E.R."/>
            <person name="Wilson R.K."/>
        </authorList>
    </citation>
    <scope>NUCLEOTIDE SEQUENCE [LARGE SCALE GENOMIC DNA]</scope>
    <source>
        <strain evidence="12">KA00683</strain>
    </source>
</reference>
<evidence type="ECO:0000256" key="3">
    <source>
        <dbReference type="ARBA" id="ARBA00005146"/>
    </source>
</evidence>
<comment type="similarity">
    <text evidence="4">Belongs to the methylmalonyl-CoA mutase family.</text>
</comment>
<dbReference type="GO" id="GO:0031419">
    <property type="term" value="F:cobalamin binding"/>
    <property type="evidence" value="ECO:0007669"/>
    <property type="project" value="UniProtKB-KW"/>
</dbReference>
<evidence type="ECO:0000256" key="7">
    <source>
        <dbReference type="ARBA" id="ARBA00023235"/>
    </source>
</evidence>
<dbReference type="InterPro" id="IPR036724">
    <property type="entry name" value="Cobalamin-bd_sf"/>
</dbReference>
<dbReference type="EMBL" id="LSDK01000140">
    <property type="protein sequence ID" value="KXB73347.1"/>
    <property type="molecule type" value="Genomic_DNA"/>
</dbReference>
<keyword evidence="12" id="KW-1185">Reference proteome</keyword>
<dbReference type="Gene3D" id="3.40.50.280">
    <property type="entry name" value="Cobalamin-binding domain"/>
    <property type="match status" value="1"/>
</dbReference>
<keyword evidence="6" id="KW-0846">Cobalamin</keyword>
<dbReference type="Pfam" id="PF01642">
    <property type="entry name" value="MM_CoA_mutase"/>
    <property type="match status" value="2"/>
</dbReference>
<dbReference type="SUPFAM" id="SSF52242">
    <property type="entry name" value="Cobalamin (vitamin B12)-binding domain"/>
    <property type="match status" value="1"/>
</dbReference>
<evidence type="ECO:0000256" key="5">
    <source>
        <dbReference type="ARBA" id="ARBA00011870"/>
    </source>
</evidence>
<comment type="catalytic activity">
    <reaction evidence="1">
        <text>(R)-methylmalonyl-CoA = succinyl-CoA</text>
        <dbReference type="Rhea" id="RHEA:22888"/>
        <dbReference type="ChEBI" id="CHEBI:57292"/>
        <dbReference type="ChEBI" id="CHEBI:57326"/>
        <dbReference type="EC" id="5.4.99.2"/>
    </reaction>
</comment>
<dbReference type="PANTHER" id="PTHR48101:SF1">
    <property type="entry name" value="METHYLMALONYL-COA MUTASE, LARGE SUBUNIT"/>
    <property type="match status" value="1"/>
</dbReference>
<dbReference type="PATRIC" id="fig|322095.3.peg.2058"/>
<dbReference type="PANTHER" id="PTHR48101">
    <property type="entry name" value="METHYLMALONYL-COA MUTASE, MITOCHONDRIAL-RELATED"/>
    <property type="match status" value="1"/>
</dbReference>
<dbReference type="InterPro" id="IPR004608">
    <property type="entry name" value="MMCoA_mutase_b"/>
</dbReference>
<name>A0A134B091_9PORP</name>
<evidence type="ECO:0000256" key="6">
    <source>
        <dbReference type="ARBA" id="ARBA00022628"/>
    </source>
</evidence>
<evidence type="ECO:0000256" key="2">
    <source>
        <dbReference type="ARBA" id="ARBA00001922"/>
    </source>
</evidence>
<dbReference type="AlphaFoldDB" id="A0A134B091"/>
<evidence type="ECO:0000313" key="12">
    <source>
        <dbReference type="Proteomes" id="UP000070224"/>
    </source>
</evidence>
<comment type="cofactor">
    <cofactor evidence="2">
        <name>adenosylcob(III)alamin</name>
        <dbReference type="ChEBI" id="CHEBI:18408"/>
    </cofactor>
</comment>
<dbReference type="PROSITE" id="PS00544">
    <property type="entry name" value="METMALONYL_COA_MUTASE"/>
    <property type="match status" value="1"/>
</dbReference>
<evidence type="ECO:0000256" key="8">
    <source>
        <dbReference type="ARBA" id="ARBA00023285"/>
    </source>
</evidence>
<dbReference type="SUPFAM" id="SSF51703">
    <property type="entry name" value="Cobalamin (vitamin B12)-dependent enzymes"/>
    <property type="match status" value="1"/>
</dbReference>
<dbReference type="CDD" id="cd03677">
    <property type="entry name" value="MM_CoA_mutase_beta"/>
    <property type="match status" value="1"/>
</dbReference>
<dbReference type="GO" id="GO:0004494">
    <property type="term" value="F:methylmalonyl-CoA mutase activity"/>
    <property type="evidence" value="ECO:0007669"/>
    <property type="project" value="UniProtKB-UniRule"/>
</dbReference>
<sequence>MATDKERLLSEFPAISTQEWKDKIVTDLKGADFERKLVWRTNEGFNVNPFYRREDLEGLSTPKVMPAEYPYVRSTRMDNEWLIRQDINVNDPKEANEKALDILNKGITSLGFKLRRDQVNKETLAILLKGIMPEAIELNFSCCISVAAQLAGELAAYLTEVGADVAQCKGSINFDPFKKQLVKGISNPQWVAMCAQLLDAVRPLPQYRVLTVNALNINNAGAYIYQELGYALSWGAELIDKLTEAGYSIEELTSRIKFVFGVGSNYFMELAKFRAARWLWAEIIGAYGDQYKGDAAKIHMHAVTSTWNKTIYDAHVNLLRTQTEAMSATLGGVDSLTVQPFDVTYQESDNFSERIARNQQLLLKEESHFDKVIDPAAGSYYIEHLTNALAEQAWKLFLAVEEEGGFAAAVEAGSVQKAVNASNAKRHAAVAARKEIFLGTNQFPNFTETAAQKVAEVEVGGHSCGCGTPSIEALNFDRGASEFEALRLATERSGKEVKVFMLTIGNLAMRLARSQFSSNFFACAGYKVLDNLGFATVQEGVDAGLAAGASIIVLCSSDDEYAEFAPEAYKYLAGRAEFVVAGAPACADDLKAVGIENFINVKSNVLETLRQFNQKLGINTNR</sequence>
<evidence type="ECO:0000256" key="9">
    <source>
        <dbReference type="NCBIfam" id="TIGR00642"/>
    </source>
</evidence>
<gene>
    <name evidence="11" type="ORF">HMPREF3185_02089</name>
</gene>
<dbReference type="NCBIfam" id="TIGR00642">
    <property type="entry name" value="mmCoA_mut_beta"/>
    <property type="match status" value="1"/>
</dbReference>
<feature type="domain" description="Methylmalonyl-CoA mutase alpha/beta chain catalytic" evidence="10">
    <location>
        <begin position="123"/>
        <end position="456"/>
    </location>
</feature>
<dbReference type="STRING" id="322095.HMPREF3185_02089"/>
<comment type="caution">
    <text evidence="11">The sequence shown here is derived from an EMBL/GenBank/DDBJ whole genome shotgun (WGS) entry which is preliminary data.</text>
</comment>
<evidence type="ECO:0000259" key="10">
    <source>
        <dbReference type="Pfam" id="PF01642"/>
    </source>
</evidence>
<dbReference type="GO" id="GO:0046872">
    <property type="term" value="F:metal ion binding"/>
    <property type="evidence" value="ECO:0007669"/>
    <property type="project" value="InterPro"/>
</dbReference>
<dbReference type="OrthoDB" id="9762378at2"/>
<proteinExistence type="inferred from homology"/>